<feature type="region of interest" description="Disordered" evidence="1">
    <location>
        <begin position="159"/>
        <end position="191"/>
    </location>
</feature>
<evidence type="ECO:0000313" key="2">
    <source>
        <dbReference type="EMBL" id="AYC44128.1"/>
    </source>
</evidence>
<reference evidence="2 3" key="1">
    <citation type="submission" date="2018-09" db="EMBL/GenBank/DDBJ databases">
        <title>Production of Trimethoprim by Streptomyces sp. 3E-1.</title>
        <authorList>
            <person name="Kang H.J."/>
            <person name="Kim S.B."/>
        </authorList>
    </citation>
    <scope>NUCLEOTIDE SEQUENCE [LARGE SCALE GENOMIC DNA]</scope>
    <source>
        <strain evidence="2 3">3E-1</strain>
    </source>
</reference>
<proteinExistence type="predicted"/>
<sequence length="264" mass="28599">MPPRMRPCRTFGTGRPGVFGEFPYPTPPLHVPAERIERSWQQANDRLTGRLLGPAPWTARSGTRQAAATDTAEGEGGGRMRWELRLRAAERGVFTAVEKRRLLTQAGLLISAGKMSALCPAAVAPVSVRLVDDLEVLCRVLRAARAPLLVPERPPDPLVGGWSTAADPPGTGSGEHPGWAGPQGEAWSGPRPVQPKLPPLWRPEIPLLSLPAHPPSLQADPWPRLLQTHPSSGPRCPVDRCLPGRDRAGYPARQDAKDVSWWGS</sequence>
<feature type="region of interest" description="Disordered" evidence="1">
    <location>
        <begin position="219"/>
        <end position="264"/>
    </location>
</feature>
<dbReference type="KEGG" id="sge:DWG14_08436"/>
<feature type="compositionally biased region" description="Basic and acidic residues" evidence="1">
    <location>
        <begin position="242"/>
        <end position="258"/>
    </location>
</feature>
<name>A0AAI8LA48_9ACTN</name>
<evidence type="ECO:0000256" key="1">
    <source>
        <dbReference type="SAM" id="MobiDB-lite"/>
    </source>
</evidence>
<evidence type="ECO:0000313" key="3">
    <source>
        <dbReference type="Proteomes" id="UP000265765"/>
    </source>
</evidence>
<protein>
    <submittedName>
        <fullName evidence="2">Uncharacterized protein</fullName>
    </submittedName>
</protein>
<dbReference type="Proteomes" id="UP000265765">
    <property type="component" value="Chromosome"/>
</dbReference>
<dbReference type="AlphaFoldDB" id="A0AAI8LA48"/>
<accession>A0AAI8LA48</accession>
<organism evidence="2 3">
    <name type="scientific">Streptomyces griseorubiginosus</name>
    <dbReference type="NCBI Taxonomy" id="67304"/>
    <lineage>
        <taxon>Bacteria</taxon>
        <taxon>Bacillati</taxon>
        <taxon>Actinomycetota</taxon>
        <taxon>Actinomycetes</taxon>
        <taxon>Kitasatosporales</taxon>
        <taxon>Streptomycetaceae</taxon>
        <taxon>Streptomyces</taxon>
    </lineage>
</organism>
<feature type="region of interest" description="Disordered" evidence="1">
    <location>
        <begin position="50"/>
        <end position="77"/>
    </location>
</feature>
<gene>
    <name evidence="2" type="ORF">DWG14_08436</name>
</gene>
<dbReference type="EMBL" id="CP032427">
    <property type="protein sequence ID" value="AYC44128.1"/>
    <property type="molecule type" value="Genomic_DNA"/>
</dbReference>